<dbReference type="EMBL" id="JARGEI010000024">
    <property type="protein sequence ID" value="KAJ8708968.1"/>
    <property type="molecule type" value="Genomic_DNA"/>
</dbReference>
<dbReference type="Proteomes" id="UP001231518">
    <property type="component" value="Chromosome 22"/>
</dbReference>
<comment type="caution">
    <text evidence="1">The sequence shown here is derived from an EMBL/GenBank/DDBJ whole genome shotgun (WGS) entry which is preliminary data.</text>
</comment>
<sequence length="173" mass="18172">MAARVVYGSRTSTMNLQATILHRTANTLRALSMLADGCTGWERRTASSGRVSIYFDIRYGGGRRCGFAGLGGFPQRRGASDLLVDGRKGVDDTGAIEETNHEVKVMNKQLLLFHNAVSAYFSGNNVALEAAVRHFNILPAPAPAPPAPPPQLAALNAAVAAAPAPAPAPPRPA</sequence>
<accession>A0AAD8DLR6</accession>
<organism evidence="1 2">
    <name type="scientific">Mythimna separata</name>
    <name type="common">Oriental armyworm</name>
    <name type="synonym">Pseudaletia separata</name>
    <dbReference type="NCBI Taxonomy" id="271217"/>
    <lineage>
        <taxon>Eukaryota</taxon>
        <taxon>Metazoa</taxon>
        <taxon>Ecdysozoa</taxon>
        <taxon>Arthropoda</taxon>
        <taxon>Hexapoda</taxon>
        <taxon>Insecta</taxon>
        <taxon>Pterygota</taxon>
        <taxon>Neoptera</taxon>
        <taxon>Endopterygota</taxon>
        <taxon>Lepidoptera</taxon>
        <taxon>Glossata</taxon>
        <taxon>Ditrysia</taxon>
        <taxon>Noctuoidea</taxon>
        <taxon>Noctuidae</taxon>
        <taxon>Noctuinae</taxon>
        <taxon>Hadenini</taxon>
        <taxon>Mythimna</taxon>
    </lineage>
</organism>
<protein>
    <submittedName>
        <fullName evidence="1">Uncharacterized protein</fullName>
    </submittedName>
</protein>
<name>A0AAD8DLR6_MYTSE</name>
<keyword evidence="2" id="KW-1185">Reference proteome</keyword>
<proteinExistence type="predicted"/>
<evidence type="ECO:0000313" key="2">
    <source>
        <dbReference type="Proteomes" id="UP001231518"/>
    </source>
</evidence>
<gene>
    <name evidence="1" type="ORF">PYW07_008794</name>
</gene>
<evidence type="ECO:0000313" key="1">
    <source>
        <dbReference type="EMBL" id="KAJ8708968.1"/>
    </source>
</evidence>
<dbReference type="AlphaFoldDB" id="A0AAD8DLR6"/>
<reference evidence="1" key="1">
    <citation type="submission" date="2023-03" db="EMBL/GenBank/DDBJ databases">
        <title>Chromosome-level genomes of two armyworms, Mythimna separata and Mythimna loreyi, provide insights into the biosynthesis and reception of sex pheromones.</title>
        <authorList>
            <person name="Zhao H."/>
        </authorList>
    </citation>
    <scope>NUCLEOTIDE SEQUENCE</scope>
    <source>
        <strain evidence="1">BeijingLab</strain>
        <tissue evidence="1">Pupa</tissue>
    </source>
</reference>